<dbReference type="GO" id="GO:0016020">
    <property type="term" value="C:membrane"/>
    <property type="evidence" value="ECO:0007669"/>
    <property type="project" value="UniProtKB-SubCell"/>
</dbReference>
<evidence type="ECO:0000256" key="6">
    <source>
        <dbReference type="SAM" id="Phobius"/>
    </source>
</evidence>
<dbReference type="InterPro" id="IPR011701">
    <property type="entry name" value="MFS"/>
</dbReference>
<dbReference type="SUPFAM" id="SSF103473">
    <property type="entry name" value="MFS general substrate transporter"/>
    <property type="match status" value="1"/>
</dbReference>
<proteinExistence type="predicted"/>
<evidence type="ECO:0000256" key="5">
    <source>
        <dbReference type="ARBA" id="ARBA00023136"/>
    </source>
</evidence>
<feature type="transmembrane region" description="Helical" evidence="6">
    <location>
        <begin position="135"/>
        <end position="154"/>
    </location>
</feature>
<reference evidence="8 9" key="1">
    <citation type="submission" date="2016-07" db="EMBL/GenBank/DDBJ databases">
        <title>Pervasive Adenine N6-methylation of Active Genes in Fungi.</title>
        <authorList>
            <consortium name="DOE Joint Genome Institute"/>
            <person name="Mondo S.J."/>
            <person name="Dannebaum R.O."/>
            <person name="Kuo R.C."/>
            <person name="Labutti K."/>
            <person name="Haridas S."/>
            <person name="Kuo A."/>
            <person name="Salamov A."/>
            <person name="Ahrendt S.R."/>
            <person name="Lipzen A."/>
            <person name="Sullivan W."/>
            <person name="Andreopoulos W.B."/>
            <person name="Clum A."/>
            <person name="Lindquist E."/>
            <person name="Daum C."/>
            <person name="Ramamoorthy G.K."/>
            <person name="Gryganskyi A."/>
            <person name="Culley D."/>
            <person name="Magnuson J.K."/>
            <person name="James T.Y."/>
            <person name="O'Malley M.A."/>
            <person name="Stajich J.E."/>
            <person name="Spatafora J.W."/>
            <person name="Visel A."/>
            <person name="Grigoriev I.V."/>
        </authorList>
    </citation>
    <scope>NUCLEOTIDE SEQUENCE [LARGE SCALE GENOMIC DNA]</scope>
    <source>
        <strain evidence="8 9">68-887.2</strain>
    </source>
</reference>
<sequence>MSTDFEIKPDVIYHNELEGQYAETHVDDLANVKGQYVVDNDAQGYVDPTLHVSEAESKRLRRRIDRRILPLLCLAYLCQALDKGTLGTASIMGWQADVGAVGQDYSLTGTLLWCGIVLGEPFANQAVRRFPLGKLLSGGIFIWSALLLGLTFSLSIPPVFAIRFLLGFFESLVGPCLLAITVQWYLREEQAFVSSIWQCMLGVSSAISALLGFGFYHVENKHAGLYGWQWMSLAIALFSFISSIILFFLMPDSPTRTRWANEHDKTLFVERVRSNNQGLKHKEFKSAQAIEAAKDPYTYLLFFLALFNTLVVGGINTFSSLLINKAFGFDVLQSQLLSIPLGTMTVLMYMLMAYLITKTRQTLYCMIGFCIPNIAGTITLLCVAPSDKSKGGLIVAFYIMQCFQACNPAIFLMLSRNSAGQTKKSITYAVTYVGWAGGNAVAPQIFQSVWAPRYIHSLEIHIALYGCFIITCLITRLLLVRRNKQKTLAQSHDNSETLGSGVTPYANLHAFEDLTDLENPDFRYSL</sequence>
<dbReference type="GO" id="GO:0033229">
    <property type="term" value="F:cysteine transmembrane transporter activity"/>
    <property type="evidence" value="ECO:0007669"/>
    <property type="project" value="TreeGrafter"/>
</dbReference>
<dbReference type="InterPro" id="IPR020846">
    <property type="entry name" value="MFS_dom"/>
</dbReference>
<dbReference type="Pfam" id="PF07690">
    <property type="entry name" value="MFS_1"/>
    <property type="match status" value="1"/>
</dbReference>
<dbReference type="PROSITE" id="PS50850">
    <property type="entry name" value="MFS"/>
    <property type="match status" value="1"/>
</dbReference>
<evidence type="ECO:0000256" key="4">
    <source>
        <dbReference type="ARBA" id="ARBA00022989"/>
    </source>
</evidence>
<dbReference type="InterPro" id="IPR036259">
    <property type="entry name" value="MFS_trans_sf"/>
</dbReference>
<feature type="transmembrane region" description="Helical" evidence="6">
    <location>
        <begin position="228"/>
        <end position="249"/>
    </location>
</feature>
<keyword evidence="5 6" id="KW-0472">Membrane</keyword>
<keyword evidence="4 6" id="KW-1133">Transmembrane helix</keyword>
<feature type="transmembrane region" description="Helical" evidence="6">
    <location>
        <begin position="160"/>
        <end position="180"/>
    </location>
</feature>
<feature type="domain" description="Major facilitator superfamily (MFS) profile" evidence="7">
    <location>
        <begin position="68"/>
        <end position="484"/>
    </location>
</feature>
<feature type="transmembrane region" description="Helical" evidence="6">
    <location>
        <begin position="426"/>
        <end position="446"/>
    </location>
</feature>
<keyword evidence="2" id="KW-0813">Transport</keyword>
<feature type="transmembrane region" description="Helical" evidence="6">
    <location>
        <begin position="335"/>
        <end position="356"/>
    </location>
</feature>
<feature type="transmembrane region" description="Helical" evidence="6">
    <location>
        <begin position="363"/>
        <end position="386"/>
    </location>
</feature>
<dbReference type="OrthoDB" id="6730379at2759"/>
<dbReference type="AlphaFoldDB" id="A0A1Y2B974"/>
<feature type="transmembrane region" description="Helical" evidence="6">
    <location>
        <begin position="392"/>
        <end position="414"/>
    </location>
</feature>
<evidence type="ECO:0000256" key="3">
    <source>
        <dbReference type="ARBA" id="ARBA00022692"/>
    </source>
</evidence>
<evidence type="ECO:0000256" key="2">
    <source>
        <dbReference type="ARBA" id="ARBA00022448"/>
    </source>
</evidence>
<feature type="transmembrane region" description="Helical" evidence="6">
    <location>
        <begin position="192"/>
        <end position="216"/>
    </location>
</feature>
<dbReference type="Proteomes" id="UP000193986">
    <property type="component" value="Unassembled WGS sequence"/>
</dbReference>
<dbReference type="Gene3D" id="1.20.1250.20">
    <property type="entry name" value="MFS general substrate transporter like domains"/>
    <property type="match status" value="2"/>
</dbReference>
<dbReference type="PANTHER" id="PTHR43791:SF63">
    <property type="entry name" value="HIGH AFFINITY CYSTEINE TRANSPORTER"/>
    <property type="match status" value="1"/>
</dbReference>
<name>A0A1Y2B974_9TREE</name>
<evidence type="ECO:0000313" key="8">
    <source>
        <dbReference type="EMBL" id="ORY31060.1"/>
    </source>
</evidence>
<comment type="caution">
    <text evidence="8">The sequence shown here is derived from an EMBL/GenBank/DDBJ whole genome shotgun (WGS) entry which is preliminary data.</text>
</comment>
<dbReference type="InParanoid" id="A0A1Y2B974"/>
<protein>
    <submittedName>
        <fullName evidence="8">Major facilitator superfamily domain-containing protein</fullName>
    </submittedName>
</protein>
<evidence type="ECO:0000313" key="9">
    <source>
        <dbReference type="Proteomes" id="UP000193986"/>
    </source>
</evidence>
<accession>A0A1Y2B974</accession>
<organism evidence="8 9">
    <name type="scientific">Naematelia encephala</name>
    <dbReference type="NCBI Taxonomy" id="71784"/>
    <lineage>
        <taxon>Eukaryota</taxon>
        <taxon>Fungi</taxon>
        <taxon>Dikarya</taxon>
        <taxon>Basidiomycota</taxon>
        <taxon>Agaricomycotina</taxon>
        <taxon>Tremellomycetes</taxon>
        <taxon>Tremellales</taxon>
        <taxon>Naemateliaceae</taxon>
        <taxon>Naematelia</taxon>
    </lineage>
</organism>
<feature type="transmembrane region" description="Helical" evidence="6">
    <location>
        <begin position="458"/>
        <end position="479"/>
    </location>
</feature>
<gene>
    <name evidence="8" type="ORF">BCR39DRAFT_466122</name>
</gene>
<dbReference type="PANTHER" id="PTHR43791">
    <property type="entry name" value="PERMEASE-RELATED"/>
    <property type="match status" value="1"/>
</dbReference>
<dbReference type="EMBL" id="MCFC01000017">
    <property type="protein sequence ID" value="ORY31060.1"/>
    <property type="molecule type" value="Genomic_DNA"/>
</dbReference>
<comment type="subcellular location">
    <subcellularLocation>
        <location evidence="1">Membrane</location>
        <topology evidence="1">Multi-pass membrane protein</topology>
    </subcellularLocation>
</comment>
<evidence type="ECO:0000256" key="1">
    <source>
        <dbReference type="ARBA" id="ARBA00004141"/>
    </source>
</evidence>
<feature type="transmembrane region" description="Helical" evidence="6">
    <location>
        <begin position="299"/>
        <end position="323"/>
    </location>
</feature>
<evidence type="ECO:0000259" key="7">
    <source>
        <dbReference type="PROSITE" id="PS50850"/>
    </source>
</evidence>
<keyword evidence="9" id="KW-1185">Reference proteome</keyword>
<keyword evidence="3 6" id="KW-0812">Transmembrane</keyword>